<evidence type="ECO:0000256" key="1">
    <source>
        <dbReference type="SAM" id="MobiDB-lite"/>
    </source>
</evidence>
<sequence>MYLLDRVASAAPPRKTVYRISLTLVKRESLEGGGRQGVLLEELEEVQEEVQASHGYMRNFRTFSTGQLELGRLKMARKLLLQKEEKKAREKEAQMKEAREKEAQMKEAQMKEAREKEAAGVDPMKRRLMKARSVEESCSPPLTAPHTSSPEAPPPKRAPGLLRRSFSFRHRPGGEPPPSAPPTKSRTLEAGAVLNTTELRGGGAKSRTLDNSDLTRPAAERGGAGERRLARFFSGIFSRRDGAASPDMGVWGVFWSCDDDGLQTASRAVLKALKAP</sequence>
<proteinExistence type="predicted"/>
<dbReference type="EMBL" id="SRLO01001224">
    <property type="protein sequence ID" value="TNN40030.1"/>
    <property type="molecule type" value="Genomic_DNA"/>
</dbReference>
<dbReference type="OrthoDB" id="6136903at2759"/>
<gene>
    <name evidence="2" type="ORF">EYF80_049792</name>
</gene>
<dbReference type="Proteomes" id="UP000314294">
    <property type="component" value="Unassembled WGS sequence"/>
</dbReference>
<evidence type="ECO:0000313" key="3">
    <source>
        <dbReference type="Proteomes" id="UP000314294"/>
    </source>
</evidence>
<feature type="compositionally biased region" description="Basic and acidic residues" evidence="1">
    <location>
        <begin position="86"/>
        <end position="125"/>
    </location>
</feature>
<protein>
    <submittedName>
        <fullName evidence="2">Uncharacterized protein</fullName>
    </submittedName>
</protein>
<name>A0A4Z2FGJ3_9TELE</name>
<accession>A0A4Z2FGJ3</accession>
<comment type="caution">
    <text evidence="2">The sequence shown here is derived from an EMBL/GenBank/DDBJ whole genome shotgun (WGS) entry which is preliminary data.</text>
</comment>
<feature type="region of interest" description="Disordered" evidence="1">
    <location>
        <begin position="86"/>
        <end position="223"/>
    </location>
</feature>
<keyword evidence="3" id="KW-1185">Reference proteome</keyword>
<evidence type="ECO:0000313" key="2">
    <source>
        <dbReference type="EMBL" id="TNN40030.1"/>
    </source>
</evidence>
<organism evidence="2 3">
    <name type="scientific">Liparis tanakae</name>
    <name type="common">Tanaka's snailfish</name>
    <dbReference type="NCBI Taxonomy" id="230148"/>
    <lineage>
        <taxon>Eukaryota</taxon>
        <taxon>Metazoa</taxon>
        <taxon>Chordata</taxon>
        <taxon>Craniata</taxon>
        <taxon>Vertebrata</taxon>
        <taxon>Euteleostomi</taxon>
        <taxon>Actinopterygii</taxon>
        <taxon>Neopterygii</taxon>
        <taxon>Teleostei</taxon>
        <taxon>Neoteleostei</taxon>
        <taxon>Acanthomorphata</taxon>
        <taxon>Eupercaria</taxon>
        <taxon>Perciformes</taxon>
        <taxon>Cottioidei</taxon>
        <taxon>Cottales</taxon>
        <taxon>Liparidae</taxon>
        <taxon>Liparis</taxon>
    </lineage>
</organism>
<dbReference type="AlphaFoldDB" id="A0A4Z2FGJ3"/>
<reference evidence="2 3" key="1">
    <citation type="submission" date="2019-03" db="EMBL/GenBank/DDBJ databases">
        <title>First draft genome of Liparis tanakae, snailfish: a comprehensive survey of snailfish specific genes.</title>
        <authorList>
            <person name="Kim W."/>
            <person name="Song I."/>
            <person name="Jeong J.-H."/>
            <person name="Kim D."/>
            <person name="Kim S."/>
            <person name="Ryu S."/>
            <person name="Song J.Y."/>
            <person name="Lee S.K."/>
        </authorList>
    </citation>
    <scope>NUCLEOTIDE SEQUENCE [LARGE SCALE GENOMIC DNA]</scope>
    <source>
        <tissue evidence="2">Muscle</tissue>
    </source>
</reference>